<evidence type="ECO:0000313" key="5">
    <source>
        <dbReference type="Proteomes" id="UP001465668"/>
    </source>
</evidence>
<feature type="compositionally biased region" description="Acidic residues" evidence="2">
    <location>
        <begin position="445"/>
        <end position="466"/>
    </location>
</feature>
<keyword evidence="5" id="KW-1185">Reference proteome</keyword>
<dbReference type="Pfam" id="PF22766">
    <property type="entry name" value="ZW10_C2"/>
    <property type="match status" value="1"/>
</dbReference>
<dbReference type="Proteomes" id="UP001465668">
    <property type="component" value="Unassembled WGS sequence"/>
</dbReference>
<feature type="compositionally biased region" description="Basic and acidic residues" evidence="2">
    <location>
        <begin position="418"/>
        <end position="432"/>
    </location>
</feature>
<accession>A0ABR2X5E8</accession>
<organism evidence="4 5">
    <name type="scientific">Seiridium cardinale</name>
    <dbReference type="NCBI Taxonomy" id="138064"/>
    <lineage>
        <taxon>Eukaryota</taxon>
        <taxon>Fungi</taxon>
        <taxon>Dikarya</taxon>
        <taxon>Ascomycota</taxon>
        <taxon>Pezizomycotina</taxon>
        <taxon>Sordariomycetes</taxon>
        <taxon>Xylariomycetidae</taxon>
        <taxon>Amphisphaeriales</taxon>
        <taxon>Sporocadaceae</taxon>
        <taxon>Seiridium</taxon>
    </lineage>
</organism>
<sequence length="863" mass="95402">MAGSESAVVGRALVDFALEGVFPEEEISSSHVGAQDFGPALESLAAAKSKLESEIHVINEETAPDVQSWVANAKTVEDDINRSRSLANEIVRRSEAPEVSGQTLKEAEEKVQFLRREAAYNRQVHGALTSIKRVNQLLDQVEKARDERKVLDSLHLLEKSWSAIDEIPASKSCRVMRILDMRAFELKSAVHDVFDHVWNSLVQIDVEKGQLRIHQTGQGRRRVRSNWAFTNRGQEDSMSLAEALIGLKAYKEVGQRMALLWHSVDDAIVRPRTNAESTSLPGITVQDSTLSLDGQADRSISSLFLDLEHVMRYLSERLPDELVQSLSNVMMPDLIPRIKSVWLVSVVPASLKEIDEFEGILQTVRRFCDSLRAFNYTGSEELEDWVDSAPRVWLTKRKETALDTVRTKLAQGLGTPTEVERVETQRVSRTEGAELAANGAPAGRDDEDWGAAWDDGGDEVDEEETDQNGFANAPRGGNEEDGADGADAWGWGDDDTADEHSAPTTAPPVAEPSADDGGDDWGAWGDDTAAQPTRHPAPQHPGSRSQTREMTLKETYKISSMPEPVLALILAILEDAAFLVGSEGNPVAAAAAGLFGLPTFILAMFRAISPHYYALDLSGGGNMFLYNDVTYLSERLTDLTASWKSRDDITTRAVHMLRLDNDIKTLKSFAARAYSSEMTTQRTIIRDLLGGVQNVLQQDGDPSDLTMQVDAATSRIRTVGTIWNTILSKSAWCQAVGSLVDSLAAKIVSDVMDLSGIGQDEAYNIANLIAKITELDDLFLPHGSDSNEVPTTSQYAENWLRLKFLSEFLQSNLNEVRYLWMESDLSLYFTVDEVIDLIGLSFADSPRTREITKEIRHNPQPRM</sequence>
<gene>
    <name evidence="4" type="ORF">SCAR479_02235</name>
</gene>
<evidence type="ECO:0000256" key="1">
    <source>
        <dbReference type="SAM" id="Coils"/>
    </source>
</evidence>
<dbReference type="InterPro" id="IPR055148">
    <property type="entry name" value="ZW10_C_2"/>
</dbReference>
<keyword evidence="1" id="KW-0175">Coiled coil</keyword>
<evidence type="ECO:0000256" key="2">
    <source>
        <dbReference type="SAM" id="MobiDB-lite"/>
    </source>
</evidence>
<feature type="region of interest" description="Disordered" evidence="2">
    <location>
        <begin position="413"/>
        <end position="549"/>
    </location>
</feature>
<dbReference type="PANTHER" id="PTHR12205:SF0">
    <property type="entry name" value="CENTROMERE_KINETOCHORE PROTEIN ZW10 HOMOLOG"/>
    <property type="match status" value="1"/>
</dbReference>
<protein>
    <submittedName>
        <fullName evidence="4">Retrograde transport protein Dsl1 C-terminal domain-containing protein</fullName>
    </submittedName>
</protein>
<feature type="domain" description="ZW10 C-terminal helical" evidence="3">
    <location>
        <begin position="709"/>
        <end position="851"/>
    </location>
</feature>
<feature type="compositionally biased region" description="Low complexity" evidence="2">
    <location>
        <begin position="521"/>
        <end position="530"/>
    </location>
</feature>
<evidence type="ECO:0000313" key="4">
    <source>
        <dbReference type="EMBL" id="KAK9768991.1"/>
    </source>
</evidence>
<dbReference type="InterPro" id="IPR046362">
    <property type="entry name" value="Zw10/DSL1_C_sf"/>
</dbReference>
<dbReference type="PANTHER" id="PTHR12205">
    <property type="entry name" value="CENTROMERE/KINETOCHORE PROTEIN ZW10"/>
    <property type="match status" value="1"/>
</dbReference>
<dbReference type="EMBL" id="JARVKM010000251">
    <property type="protein sequence ID" value="KAK9768991.1"/>
    <property type="molecule type" value="Genomic_DNA"/>
</dbReference>
<evidence type="ECO:0000259" key="3">
    <source>
        <dbReference type="Pfam" id="PF22766"/>
    </source>
</evidence>
<dbReference type="Gene3D" id="1.10.357.150">
    <property type="match status" value="1"/>
</dbReference>
<comment type="caution">
    <text evidence="4">The sequence shown here is derived from an EMBL/GenBank/DDBJ whole genome shotgun (WGS) entry which is preliminary data.</text>
</comment>
<reference evidence="4 5" key="1">
    <citation type="submission" date="2024-02" db="EMBL/GenBank/DDBJ databases">
        <title>First draft genome assembly of two strains of Seiridium cardinale.</title>
        <authorList>
            <person name="Emiliani G."/>
            <person name="Scali E."/>
        </authorList>
    </citation>
    <scope>NUCLEOTIDE SEQUENCE [LARGE SCALE GENOMIC DNA]</scope>
    <source>
        <strain evidence="4 5">BM-138-000479</strain>
    </source>
</reference>
<feature type="coiled-coil region" evidence="1">
    <location>
        <begin position="104"/>
        <end position="154"/>
    </location>
</feature>
<name>A0ABR2X5E8_9PEZI</name>
<proteinExistence type="predicted"/>